<evidence type="ECO:0000313" key="2">
    <source>
        <dbReference type="Proteomes" id="UP000187485"/>
    </source>
</evidence>
<proteinExistence type="predicted"/>
<name>A0A1L8CYI5_9THEO</name>
<sequence>MAAIFAFRGIYYNPKFLPLLPKLVTAPYDIISPEEQEKYYNEHEYNFIHLELGKTFAADTPENNRYTRAKSYLNNWLSEGILVQEETPALYLLEETFSWEGQSYLRKSIFASVQVEPYEKGVILPHENTLPKAKEDRLNLLRETRVNTSPIMVLYDDSQNLAFNILREKASLMFEFTDESGRLNKLYKVVDPDSLLKAQNYFKGQKLFIADGHHRYDTALTYAREMEKKGINAYRVLMQLIPFSDPGLLVLPTHRIVLKVQSSPAEILEKILAYFTFVEVPLKEILNRFVTLKERYVFGMCLKDKAYLLYLKEKDPANILPDFPEVIARLPVTVLHELILKPAGIGEKETLSGEYLKYTRNAQDCIDEVMTAKAFCSFLVPPPTAEEVAAVALSGNKMPQKSTYFYPKPLSGLVIHPVHD</sequence>
<keyword evidence="2" id="KW-1185">Reference proteome</keyword>
<protein>
    <recommendedName>
        <fullName evidence="3">DUF1015 domain-containing protein</fullName>
    </recommendedName>
</protein>
<dbReference type="STRING" id="870242.cpu_24670"/>
<dbReference type="Pfam" id="PF06245">
    <property type="entry name" value="DUF1015"/>
    <property type="match status" value="1"/>
</dbReference>
<evidence type="ECO:0000313" key="1">
    <source>
        <dbReference type="EMBL" id="GAV23957.1"/>
    </source>
</evidence>
<dbReference type="InterPro" id="IPR008323">
    <property type="entry name" value="UCP033563"/>
</dbReference>
<comment type="caution">
    <text evidence="1">The sequence shown here is derived from an EMBL/GenBank/DDBJ whole genome shotgun (WGS) entry which is preliminary data.</text>
</comment>
<gene>
    <name evidence="1" type="ORF">cpu_24670</name>
</gene>
<dbReference type="OrthoDB" id="9781616at2"/>
<accession>A0A1L8CYI5</accession>
<dbReference type="RefSeq" id="WP_075860352.1">
    <property type="nucleotide sequence ID" value="NZ_BDJK01000062.1"/>
</dbReference>
<dbReference type="EMBL" id="BDJK01000062">
    <property type="protein sequence ID" value="GAV23957.1"/>
    <property type="molecule type" value="Genomic_DNA"/>
</dbReference>
<reference evidence="2" key="1">
    <citation type="submission" date="2016-12" db="EMBL/GenBank/DDBJ databases">
        <title>Draft Genome Sequences od Carboxydothermus pertinax and islandicus, Hydrogenogenic Carboxydotrophic Bacteria.</title>
        <authorList>
            <person name="Fukuyama Y."/>
            <person name="Ohmae K."/>
            <person name="Yoneda Y."/>
            <person name="Yoshida T."/>
            <person name="Sako Y."/>
        </authorList>
    </citation>
    <scope>NUCLEOTIDE SEQUENCE [LARGE SCALE GENOMIC DNA]</scope>
    <source>
        <strain evidence="2">Ug1</strain>
    </source>
</reference>
<organism evidence="1 2">
    <name type="scientific">Carboxydothermus pertinax</name>
    <dbReference type="NCBI Taxonomy" id="870242"/>
    <lineage>
        <taxon>Bacteria</taxon>
        <taxon>Bacillati</taxon>
        <taxon>Bacillota</taxon>
        <taxon>Clostridia</taxon>
        <taxon>Thermoanaerobacterales</taxon>
        <taxon>Thermoanaerobacteraceae</taxon>
        <taxon>Carboxydothermus</taxon>
    </lineage>
</organism>
<evidence type="ECO:0008006" key="3">
    <source>
        <dbReference type="Google" id="ProtNLM"/>
    </source>
</evidence>
<dbReference type="Proteomes" id="UP000187485">
    <property type="component" value="Unassembled WGS sequence"/>
</dbReference>
<dbReference type="PIRSF" id="PIRSF033563">
    <property type="entry name" value="UCP033563"/>
    <property type="match status" value="1"/>
</dbReference>
<dbReference type="AlphaFoldDB" id="A0A1L8CYI5"/>
<dbReference type="PANTHER" id="PTHR36454:SF1">
    <property type="entry name" value="DUF1015 DOMAIN-CONTAINING PROTEIN"/>
    <property type="match status" value="1"/>
</dbReference>
<dbReference type="PANTHER" id="PTHR36454">
    <property type="entry name" value="LMO2823 PROTEIN"/>
    <property type="match status" value="1"/>
</dbReference>